<dbReference type="GO" id="GO:0005930">
    <property type="term" value="C:axoneme"/>
    <property type="evidence" value="ECO:0007669"/>
    <property type="project" value="UniProtKB-SubCell"/>
</dbReference>
<dbReference type="Gene3D" id="3.80.10.10">
    <property type="entry name" value="Ribonuclease Inhibitor"/>
    <property type="match status" value="2"/>
</dbReference>
<evidence type="ECO:0000313" key="2">
    <source>
        <dbReference type="EMBL" id="KAG2493034.1"/>
    </source>
</evidence>
<protein>
    <recommendedName>
        <fullName evidence="4">T-complex-associated testis-expressed protein 1</fullName>
    </recommendedName>
</protein>
<dbReference type="FunFam" id="3.80.10.10:FF:001803">
    <property type="entry name" value="Dynein regulatory complex subunit 5"/>
    <property type="match status" value="1"/>
</dbReference>
<dbReference type="SUPFAM" id="SSF52047">
    <property type="entry name" value="RNI-like"/>
    <property type="match status" value="1"/>
</dbReference>
<dbReference type="Proteomes" id="UP000612055">
    <property type="component" value="Unassembled WGS sequence"/>
</dbReference>
<dbReference type="OrthoDB" id="341587at2759"/>
<organism evidence="2 3">
    <name type="scientific">Edaphochlamys debaryana</name>
    <dbReference type="NCBI Taxonomy" id="47281"/>
    <lineage>
        <taxon>Eukaryota</taxon>
        <taxon>Viridiplantae</taxon>
        <taxon>Chlorophyta</taxon>
        <taxon>core chlorophytes</taxon>
        <taxon>Chlorophyceae</taxon>
        <taxon>CS clade</taxon>
        <taxon>Chlamydomonadales</taxon>
        <taxon>Chlamydomonadales incertae sedis</taxon>
        <taxon>Edaphochlamys</taxon>
    </lineage>
</organism>
<dbReference type="PANTHER" id="PTHR24114:SF2">
    <property type="entry name" value="F-BOX DOMAIN-CONTAINING PROTEIN-RELATED"/>
    <property type="match status" value="1"/>
</dbReference>
<dbReference type="PANTHER" id="PTHR24114">
    <property type="entry name" value="LEUCINE RICH REPEAT FAMILY PROTEIN"/>
    <property type="match status" value="1"/>
</dbReference>
<dbReference type="InterPro" id="IPR001611">
    <property type="entry name" value="Leu-rich_rpt"/>
</dbReference>
<dbReference type="SMART" id="SM00368">
    <property type="entry name" value="LRR_RI"/>
    <property type="match status" value="7"/>
</dbReference>
<name>A0A835Y0E8_9CHLO</name>
<dbReference type="Pfam" id="PF13516">
    <property type="entry name" value="LRR_6"/>
    <property type="match status" value="4"/>
</dbReference>
<gene>
    <name evidence="2" type="ORF">HYH03_008697</name>
</gene>
<keyword evidence="3" id="KW-1185">Reference proteome</keyword>
<evidence type="ECO:0008006" key="4">
    <source>
        <dbReference type="Google" id="ProtNLM"/>
    </source>
</evidence>
<comment type="subcellular location">
    <subcellularLocation>
        <location evidence="1">Cytoplasm</location>
        <location evidence="1">Cytoskeleton</location>
        <location evidence="1">Cilium axoneme</location>
    </subcellularLocation>
</comment>
<proteinExistence type="predicted"/>
<dbReference type="EMBL" id="JAEHOE010000040">
    <property type="protein sequence ID" value="KAG2493034.1"/>
    <property type="molecule type" value="Genomic_DNA"/>
</dbReference>
<dbReference type="FunFam" id="3.80.10.10:FF:001685">
    <property type="entry name" value="Dynein regulatory complex subunit 5"/>
    <property type="match status" value="1"/>
</dbReference>
<dbReference type="AlphaFoldDB" id="A0A835Y0E8"/>
<dbReference type="InterPro" id="IPR052394">
    <property type="entry name" value="LRR-containing"/>
</dbReference>
<sequence>MSAPLLITPLKDLCVKVVAANFEGCPTFGPLPDKYVKRIIDILPLDLPLELVGTLIADEDYWKRRAQARWKNCEVAAHGYSWKQLFFERNLQEFLEQYDPAITDLSSLKRLLTYSRRFVQTVHIRQLPSHLDLQILFDCMVNTPSSLALSYNLKEVGMDYDRSLFGMKLSDCRCLAKALEHTETLTYLDLSNNSLDDDKVRMLASGLVENLSITHLNLSHNKIADRGVRALAKLLDGHSVISLLELHDNQIHTEGAKSLARAFKNNQCLLSVNLRLNRMGDEGCKAVVESVRGSTTLERLNISANAAGQGTAAAVVALLRLNNVVTELDLSCNQYGEESCSAVRRALEQNTSVRLLDLRMTGINPDDEIAIAENLRARQERVDKARVLGGK</sequence>
<accession>A0A835Y0E8</accession>
<comment type="caution">
    <text evidence="2">The sequence shown here is derived from an EMBL/GenBank/DDBJ whole genome shotgun (WGS) entry which is preliminary data.</text>
</comment>
<evidence type="ECO:0000313" key="3">
    <source>
        <dbReference type="Proteomes" id="UP000612055"/>
    </source>
</evidence>
<dbReference type="InterPro" id="IPR032675">
    <property type="entry name" value="LRR_dom_sf"/>
</dbReference>
<evidence type="ECO:0000256" key="1">
    <source>
        <dbReference type="ARBA" id="ARBA00004430"/>
    </source>
</evidence>
<reference evidence="2" key="1">
    <citation type="journal article" date="2020" name="bioRxiv">
        <title>Comparative genomics of Chlamydomonas.</title>
        <authorList>
            <person name="Craig R.J."/>
            <person name="Hasan A.R."/>
            <person name="Ness R.W."/>
            <person name="Keightley P.D."/>
        </authorList>
    </citation>
    <scope>NUCLEOTIDE SEQUENCE</scope>
    <source>
        <strain evidence="2">CCAP 11/70</strain>
    </source>
</reference>